<feature type="coiled-coil region" evidence="1">
    <location>
        <begin position="48"/>
        <end position="89"/>
    </location>
</feature>
<evidence type="ECO:0000256" key="1">
    <source>
        <dbReference type="SAM" id="Coils"/>
    </source>
</evidence>
<reference evidence="3 4" key="1">
    <citation type="submission" date="2018-07" db="EMBL/GenBank/DDBJ databases">
        <title>Dyella monticola sp. nov. and Dyella psychrodurans sp. nov. isolated from monsoon evergreen broad-leaved forest soil of Dinghu Mountain, China.</title>
        <authorList>
            <person name="Gao Z."/>
            <person name="Qiu L."/>
        </authorList>
    </citation>
    <scope>NUCLEOTIDE SEQUENCE [LARGE SCALE GENOMIC DNA]</scope>
    <source>
        <strain evidence="3 4">4MSK11</strain>
    </source>
</reference>
<feature type="chain" id="PRO_5016771172" description="Tol-pal system protein YbgF" evidence="2">
    <location>
        <begin position="21"/>
        <end position="97"/>
    </location>
</feature>
<gene>
    <name evidence="3" type="ORF">DWU99_00245</name>
</gene>
<dbReference type="Proteomes" id="UP000255334">
    <property type="component" value="Unassembled WGS sequence"/>
</dbReference>
<keyword evidence="1" id="KW-0175">Coiled coil</keyword>
<evidence type="ECO:0000313" key="4">
    <source>
        <dbReference type="Proteomes" id="UP000255334"/>
    </source>
</evidence>
<dbReference type="OrthoDB" id="5959094at2"/>
<protein>
    <recommendedName>
        <fullName evidence="5">Tol-pal system protein YbgF</fullName>
    </recommendedName>
</protein>
<dbReference type="AlphaFoldDB" id="A0A370XBE0"/>
<dbReference type="EMBL" id="QRBF01000001">
    <property type="protein sequence ID" value="RDS85743.1"/>
    <property type="molecule type" value="Genomic_DNA"/>
</dbReference>
<evidence type="ECO:0008006" key="5">
    <source>
        <dbReference type="Google" id="ProtNLM"/>
    </source>
</evidence>
<accession>A0A370XBE0</accession>
<organism evidence="3 4">
    <name type="scientific">Dyella psychrodurans</name>
    <dbReference type="NCBI Taxonomy" id="1927960"/>
    <lineage>
        <taxon>Bacteria</taxon>
        <taxon>Pseudomonadati</taxon>
        <taxon>Pseudomonadota</taxon>
        <taxon>Gammaproteobacteria</taxon>
        <taxon>Lysobacterales</taxon>
        <taxon>Rhodanobacteraceae</taxon>
        <taxon>Dyella</taxon>
    </lineage>
</organism>
<feature type="signal peptide" evidence="2">
    <location>
        <begin position="1"/>
        <end position="20"/>
    </location>
</feature>
<keyword evidence="2" id="KW-0732">Signal</keyword>
<proteinExistence type="predicted"/>
<evidence type="ECO:0000313" key="3">
    <source>
        <dbReference type="EMBL" id="RDS85743.1"/>
    </source>
</evidence>
<name>A0A370XBE0_9GAMM</name>
<dbReference type="RefSeq" id="WP_115475994.1">
    <property type="nucleotide sequence ID" value="NZ_QRBF01000001.1"/>
</dbReference>
<keyword evidence="4" id="KW-1185">Reference proteome</keyword>
<comment type="caution">
    <text evidence="3">The sequence shown here is derived from an EMBL/GenBank/DDBJ whole genome shotgun (WGS) entry which is preliminary data.</text>
</comment>
<sequence>MRFAVAVVVGCLLVSMHAWAGPQVSGTAASAKSVTATNAKVVKNQAEVDRLQKDVGQQESVNQDAAERLQQQDRTIAQLRDQLRATQEASKRPADGH</sequence>
<evidence type="ECO:0000256" key="2">
    <source>
        <dbReference type="SAM" id="SignalP"/>
    </source>
</evidence>